<gene>
    <name evidence="2" type="ORF">ECPE_LOCUS3832</name>
</gene>
<dbReference type="WBParaSite" id="ECPE_0000383701-mRNA-1">
    <property type="protein sequence ID" value="ECPE_0000383701-mRNA-1"/>
    <property type="gene ID" value="ECPE_0000383701"/>
</dbReference>
<evidence type="ECO:0000256" key="1">
    <source>
        <dbReference type="SAM" id="MobiDB-lite"/>
    </source>
</evidence>
<evidence type="ECO:0000313" key="2">
    <source>
        <dbReference type="EMBL" id="VDP70729.1"/>
    </source>
</evidence>
<dbReference type="Proteomes" id="UP000272942">
    <property type="component" value="Unassembled WGS sequence"/>
</dbReference>
<reference evidence="2 3" key="2">
    <citation type="submission" date="2018-11" db="EMBL/GenBank/DDBJ databases">
        <authorList>
            <consortium name="Pathogen Informatics"/>
        </authorList>
    </citation>
    <scope>NUCLEOTIDE SEQUENCE [LARGE SCALE GENOMIC DNA]</scope>
    <source>
        <strain evidence="2 3">Egypt</strain>
    </source>
</reference>
<name>A0A183AA47_9TREM</name>
<dbReference type="AlphaFoldDB" id="A0A183AA47"/>
<evidence type="ECO:0000313" key="4">
    <source>
        <dbReference type="WBParaSite" id="ECPE_0000383701-mRNA-1"/>
    </source>
</evidence>
<feature type="region of interest" description="Disordered" evidence="1">
    <location>
        <begin position="1"/>
        <end position="22"/>
    </location>
</feature>
<dbReference type="EMBL" id="UZAN01040733">
    <property type="protein sequence ID" value="VDP70729.1"/>
    <property type="molecule type" value="Genomic_DNA"/>
</dbReference>
<sequence length="141" mass="15681">MEPSGPIHAKKESPASEDPDKRSDLTVPCVLLIGHVKRVKLAEIHVAWRRAVTMAFPTLTNLKPQVTTTWLVLRDRTSVTSVNLQCKAGSIKMGPRALLKALEYLKLDLSDIRPVGHIVTTYQKVAHVTLMENTTKLHPIT</sequence>
<proteinExistence type="predicted"/>
<evidence type="ECO:0000313" key="3">
    <source>
        <dbReference type="Proteomes" id="UP000272942"/>
    </source>
</evidence>
<keyword evidence="3" id="KW-1185">Reference proteome</keyword>
<feature type="compositionally biased region" description="Basic and acidic residues" evidence="1">
    <location>
        <begin position="9"/>
        <end position="22"/>
    </location>
</feature>
<reference evidence="4" key="1">
    <citation type="submission" date="2016-06" db="UniProtKB">
        <authorList>
            <consortium name="WormBaseParasite"/>
        </authorList>
    </citation>
    <scope>IDENTIFICATION</scope>
</reference>
<accession>A0A183AA47</accession>
<organism evidence="4">
    <name type="scientific">Echinostoma caproni</name>
    <dbReference type="NCBI Taxonomy" id="27848"/>
    <lineage>
        <taxon>Eukaryota</taxon>
        <taxon>Metazoa</taxon>
        <taxon>Spiralia</taxon>
        <taxon>Lophotrochozoa</taxon>
        <taxon>Platyhelminthes</taxon>
        <taxon>Trematoda</taxon>
        <taxon>Digenea</taxon>
        <taxon>Plagiorchiida</taxon>
        <taxon>Echinostomata</taxon>
        <taxon>Echinostomatoidea</taxon>
        <taxon>Echinostomatidae</taxon>
        <taxon>Echinostoma</taxon>
    </lineage>
</organism>
<protein>
    <submittedName>
        <fullName evidence="4">Ribosomal_L18e/L15P domain-containing protein</fullName>
    </submittedName>
</protein>